<evidence type="ECO:0000256" key="12">
    <source>
        <dbReference type="PROSITE-ProRule" id="PRU01360"/>
    </source>
</evidence>
<keyword evidence="8" id="KW-0406">Ion transport</keyword>
<keyword evidence="7" id="KW-0408">Iron</keyword>
<dbReference type="GO" id="GO:0009279">
    <property type="term" value="C:cell outer membrane"/>
    <property type="evidence" value="ECO:0007669"/>
    <property type="project" value="UniProtKB-SubCell"/>
</dbReference>
<dbReference type="EMBL" id="FQUM01000003">
    <property type="protein sequence ID" value="SHF01811.1"/>
    <property type="molecule type" value="Genomic_DNA"/>
</dbReference>
<dbReference type="OrthoDB" id="9761152at2"/>
<dbReference type="Pfam" id="PF07715">
    <property type="entry name" value="Plug"/>
    <property type="match status" value="1"/>
</dbReference>
<evidence type="ECO:0000313" key="17">
    <source>
        <dbReference type="EMBL" id="SHF01811.1"/>
    </source>
</evidence>
<dbReference type="PROSITE" id="PS01156">
    <property type="entry name" value="TONB_DEPENDENT_REC_2"/>
    <property type="match status" value="1"/>
</dbReference>
<evidence type="ECO:0000256" key="1">
    <source>
        <dbReference type="ARBA" id="ARBA00004571"/>
    </source>
</evidence>
<dbReference type="Pfam" id="PF13715">
    <property type="entry name" value="CarbopepD_reg_2"/>
    <property type="match status" value="1"/>
</dbReference>
<feature type="domain" description="TonB-dependent receptor-like beta-barrel" evidence="15">
    <location>
        <begin position="304"/>
        <end position="771"/>
    </location>
</feature>
<keyword evidence="5 12" id="KW-0812">Transmembrane</keyword>
<feature type="signal peptide" evidence="14">
    <location>
        <begin position="1"/>
        <end position="19"/>
    </location>
</feature>
<comment type="subcellular location">
    <subcellularLocation>
        <location evidence="1 12">Cell outer membrane</location>
        <topology evidence="1 12">Multi-pass membrane protein</topology>
    </subcellularLocation>
</comment>
<keyword evidence="6 14" id="KW-0732">Signal</keyword>
<dbReference type="InterPro" id="IPR010917">
    <property type="entry name" value="TonB_rcpt_CS"/>
</dbReference>
<dbReference type="InterPro" id="IPR037066">
    <property type="entry name" value="Plug_dom_sf"/>
</dbReference>
<protein>
    <submittedName>
        <fullName evidence="17">Iron complex outermembrane recepter protein</fullName>
    </submittedName>
</protein>
<evidence type="ECO:0000256" key="10">
    <source>
        <dbReference type="ARBA" id="ARBA00023136"/>
    </source>
</evidence>
<keyword evidence="2 12" id="KW-0813">Transport</keyword>
<keyword evidence="3 12" id="KW-1134">Transmembrane beta strand</keyword>
<organism evidence="17 18">
    <name type="scientific">Mariniphaga anaerophila</name>
    <dbReference type="NCBI Taxonomy" id="1484053"/>
    <lineage>
        <taxon>Bacteria</taxon>
        <taxon>Pseudomonadati</taxon>
        <taxon>Bacteroidota</taxon>
        <taxon>Bacteroidia</taxon>
        <taxon>Marinilabiliales</taxon>
        <taxon>Prolixibacteraceae</taxon>
        <taxon>Mariniphaga</taxon>
    </lineage>
</organism>
<dbReference type="PROSITE" id="PS52016">
    <property type="entry name" value="TONB_DEPENDENT_REC_3"/>
    <property type="match status" value="1"/>
</dbReference>
<dbReference type="RefSeq" id="WP_073000324.1">
    <property type="nucleotide sequence ID" value="NZ_FQUM01000003.1"/>
</dbReference>
<evidence type="ECO:0000256" key="7">
    <source>
        <dbReference type="ARBA" id="ARBA00023004"/>
    </source>
</evidence>
<keyword evidence="11 12" id="KW-0998">Cell outer membrane</keyword>
<evidence type="ECO:0000256" key="14">
    <source>
        <dbReference type="SAM" id="SignalP"/>
    </source>
</evidence>
<comment type="similarity">
    <text evidence="12 13">Belongs to the TonB-dependent receptor family.</text>
</comment>
<evidence type="ECO:0000259" key="15">
    <source>
        <dbReference type="Pfam" id="PF00593"/>
    </source>
</evidence>
<dbReference type="SUPFAM" id="SSF49464">
    <property type="entry name" value="Carboxypeptidase regulatory domain-like"/>
    <property type="match status" value="1"/>
</dbReference>
<evidence type="ECO:0000256" key="2">
    <source>
        <dbReference type="ARBA" id="ARBA00022448"/>
    </source>
</evidence>
<gene>
    <name evidence="17" type="ORF">SAMN05444274_103263</name>
</gene>
<dbReference type="Gene3D" id="2.170.130.10">
    <property type="entry name" value="TonB-dependent receptor, plug domain"/>
    <property type="match status" value="1"/>
</dbReference>
<evidence type="ECO:0000256" key="4">
    <source>
        <dbReference type="ARBA" id="ARBA00022496"/>
    </source>
</evidence>
<dbReference type="GO" id="GO:0015344">
    <property type="term" value="F:siderophore uptake transmembrane transporter activity"/>
    <property type="evidence" value="ECO:0007669"/>
    <property type="project" value="TreeGrafter"/>
</dbReference>
<evidence type="ECO:0000256" key="8">
    <source>
        <dbReference type="ARBA" id="ARBA00023065"/>
    </source>
</evidence>
<dbReference type="SUPFAM" id="SSF56935">
    <property type="entry name" value="Porins"/>
    <property type="match status" value="1"/>
</dbReference>
<reference evidence="18" key="1">
    <citation type="submission" date="2016-11" db="EMBL/GenBank/DDBJ databases">
        <authorList>
            <person name="Varghese N."/>
            <person name="Submissions S."/>
        </authorList>
    </citation>
    <scope>NUCLEOTIDE SEQUENCE [LARGE SCALE GENOMIC DNA]</scope>
    <source>
        <strain evidence="18">DSM 26910</strain>
    </source>
</reference>
<sequence>MKRLSFWLLLQLMVIAAMGQYNLKGTIKGDGEPLPGASVMVENTFLGVSAQSDGSFEFSNLKKGKYTLKASFVGFETQELTVNVPEEQVSNFNLEPASVMTGEVLVSATRAKDKTPVAYTNITGEEIAERNMGQDIPYLLQLTPSFVPTSDAGAGVGYTNFRIRGTDLNRINVTVNGIPLNDAESHGTWFVDQPDLASSLENVQIQRGVGTSTNGAAAFGATINLQTNTLKKEPYAEYKTAGGSFNTFKNTVSAGSGLLNGKFTLDARLSKVNSDGFIDRASSDLKSFFVSGGYYSGNTVLKANIFSGVETTYQSWNGVPSVRLNNDLEGMQRYGDHWLYSAKQTEEMINSDSRTYNLYTYENQVDFYQQDHYQLHFSHKFSQELNLNASGFYTRGKGYYENFKEDDKLKKYQIPEIIYGTDTIRKSDLINRKWLDNHFYGLTFSLNFQNEKNDFTFGGGWNTYDGDHYGNVLWSKVSKNTTYNHEWYNNNGLKKDFNLFAKYNYQLAEMLNLFADVQYRRIDYTIDGIDDDLRDISQEHEFNFFNPKLGIFYQPANNQNLYLSFATANREPNRSAYIDNRQGDEPPVFETLYDWELGYGIKTSGFSGDLNFYFMNYKNQLVLTGEINDVGNAITANVDESYRAGMEIQLGAVIAHNLQWMGNATFSRNKIKNFTEYVESWDTGGHEKFELGTTNIAFSPNVVANSQVAYEPVKNLNFSFISSFVGKQYIDNSSNNDRSLDAYFVNNLKVDYSFKTNLFEEVALHFMVNNLFNEEYESNAWVYSYIFGGERYKMDGYFPQAGRHFMVGVDLKF</sequence>
<feature type="domain" description="TonB-dependent receptor plug" evidence="16">
    <location>
        <begin position="112"/>
        <end position="221"/>
    </location>
</feature>
<dbReference type="STRING" id="1484053.SAMN05444274_103263"/>
<proteinExistence type="inferred from homology"/>
<evidence type="ECO:0000256" key="13">
    <source>
        <dbReference type="RuleBase" id="RU003357"/>
    </source>
</evidence>
<evidence type="ECO:0000256" key="3">
    <source>
        <dbReference type="ARBA" id="ARBA00022452"/>
    </source>
</evidence>
<dbReference type="InterPro" id="IPR039426">
    <property type="entry name" value="TonB-dep_rcpt-like"/>
</dbReference>
<evidence type="ECO:0000259" key="16">
    <source>
        <dbReference type="Pfam" id="PF07715"/>
    </source>
</evidence>
<evidence type="ECO:0000256" key="6">
    <source>
        <dbReference type="ARBA" id="ARBA00022729"/>
    </source>
</evidence>
<name>A0A1M4Y7R7_9BACT</name>
<dbReference type="InterPro" id="IPR036942">
    <property type="entry name" value="Beta-barrel_TonB_sf"/>
</dbReference>
<evidence type="ECO:0000256" key="5">
    <source>
        <dbReference type="ARBA" id="ARBA00022692"/>
    </source>
</evidence>
<dbReference type="InterPro" id="IPR008969">
    <property type="entry name" value="CarboxyPept-like_regulatory"/>
</dbReference>
<dbReference type="InterPro" id="IPR000531">
    <property type="entry name" value="Beta-barrel_TonB"/>
</dbReference>
<keyword evidence="9 13" id="KW-0798">TonB box</keyword>
<keyword evidence="10 12" id="KW-0472">Membrane</keyword>
<dbReference type="InterPro" id="IPR012910">
    <property type="entry name" value="Plug_dom"/>
</dbReference>
<dbReference type="Gene3D" id="2.40.170.20">
    <property type="entry name" value="TonB-dependent receptor, beta-barrel domain"/>
    <property type="match status" value="1"/>
</dbReference>
<dbReference type="Pfam" id="PF00593">
    <property type="entry name" value="TonB_dep_Rec_b-barrel"/>
    <property type="match status" value="1"/>
</dbReference>
<accession>A0A1M4Y7R7</accession>
<feature type="chain" id="PRO_5013041897" evidence="14">
    <location>
        <begin position="20"/>
        <end position="813"/>
    </location>
</feature>
<keyword evidence="18" id="KW-1185">Reference proteome</keyword>
<dbReference type="Proteomes" id="UP000184164">
    <property type="component" value="Unassembled WGS sequence"/>
</dbReference>
<keyword evidence="4" id="KW-0410">Iron transport</keyword>
<evidence type="ECO:0000256" key="11">
    <source>
        <dbReference type="ARBA" id="ARBA00023237"/>
    </source>
</evidence>
<dbReference type="PANTHER" id="PTHR32552:SF68">
    <property type="entry name" value="FERRICHROME OUTER MEMBRANE TRANSPORTER_PHAGE RECEPTOR"/>
    <property type="match status" value="1"/>
</dbReference>
<evidence type="ECO:0000256" key="9">
    <source>
        <dbReference type="ARBA" id="ARBA00023077"/>
    </source>
</evidence>
<dbReference type="AlphaFoldDB" id="A0A1M4Y7R7"/>
<dbReference type="PANTHER" id="PTHR32552">
    <property type="entry name" value="FERRICHROME IRON RECEPTOR-RELATED"/>
    <property type="match status" value="1"/>
</dbReference>
<evidence type="ECO:0000313" key="18">
    <source>
        <dbReference type="Proteomes" id="UP000184164"/>
    </source>
</evidence>
<dbReference type="Gene3D" id="2.60.40.1120">
    <property type="entry name" value="Carboxypeptidase-like, regulatory domain"/>
    <property type="match status" value="1"/>
</dbReference>